<proteinExistence type="predicted"/>
<sequence length="113" mass="12873">MRRCHLDNLLRLALVLMLTSQVPGFALQYRGNTQHPILPDHCYYEELDLAVPLKDTVNPVNVGNSCVSVFCREDYVLMVQHCDRINFGSGCIITANDYTRPYPDCCPKIICPR</sequence>
<dbReference type="Proteomes" id="UP001200034">
    <property type="component" value="Unassembled WGS sequence"/>
</dbReference>
<dbReference type="Pfam" id="PF15430">
    <property type="entry name" value="SVWC"/>
    <property type="match status" value="1"/>
</dbReference>
<dbReference type="InterPro" id="IPR029277">
    <property type="entry name" value="SVWC_dom"/>
</dbReference>
<comment type="subcellular location">
    <subcellularLocation>
        <location evidence="1">Secreted</location>
    </subcellularLocation>
</comment>
<protein>
    <recommendedName>
        <fullName evidence="4">Single domain-containing protein</fullName>
    </recommendedName>
</protein>
<dbReference type="GO" id="GO:0005576">
    <property type="term" value="C:extracellular region"/>
    <property type="evidence" value="ECO:0007669"/>
    <property type="project" value="UniProtKB-SubCell"/>
</dbReference>
<name>A0AAD4PRL3_9MUSC</name>
<dbReference type="SMART" id="SM01318">
    <property type="entry name" value="SVWC"/>
    <property type="match status" value="1"/>
</dbReference>
<evidence type="ECO:0000313" key="5">
    <source>
        <dbReference type="EMBL" id="KAH8387970.1"/>
    </source>
</evidence>
<feature type="chain" id="PRO_5042198178" description="Single domain-containing protein" evidence="3">
    <location>
        <begin position="25"/>
        <end position="113"/>
    </location>
</feature>
<organism evidence="5 6">
    <name type="scientific">Drosophila rubida</name>
    <dbReference type="NCBI Taxonomy" id="30044"/>
    <lineage>
        <taxon>Eukaryota</taxon>
        <taxon>Metazoa</taxon>
        <taxon>Ecdysozoa</taxon>
        <taxon>Arthropoda</taxon>
        <taxon>Hexapoda</taxon>
        <taxon>Insecta</taxon>
        <taxon>Pterygota</taxon>
        <taxon>Neoptera</taxon>
        <taxon>Endopterygota</taxon>
        <taxon>Diptera</taxon>
        <taxon>Brachycera</taxon>
        <taxon>Muscomorpha</taxon>
        <taxon>Ephydroidea</taxon>
        <taxon>Drosophilidae</taxon>
        <taxon>Drosophila</taxon>
    </lineage>
</organism>
<keyword evidence="3" id="KW-0732">Signal</keyword>
<feature type="domain" description="Single" evidence="4">
    <location>
        <begin position="42"/>
        <end position="111"/>
    </location>
</feature>
<keyword evidence="2" id="KW-0964">Secreted</keyword>
<evidence type="ECO:0000256" key="3">
    <source>
        <dbReference type="SAM" id="SignalP"/>
    </source>
</evidence>
<gene>
    <name evidence="5" type="ORF">KR093_010722</name>
</gene>
<keyword evidence="6" id="KW-1185">Reference proteome</keyword>
<accession>A0AAD4PRL3</accession>
<dbReference type="EMBL" id="JAJJHW010000095">
    <property type="protein sequence ID" value="KAH8387970.1"/>
    <property type="molecule type" value="Genomic_DNA"/>
</dbReference>
<dbReference type="PANTHER" id="PTHR39957:SF2">
    <property type="entry name" value="GEO11553P1"/>
    <property type="match status" value="1"/>
</dbReference>
<evidence type="ECO:0000256" key="1">
    <source>
        <dbReference type="ARBA" id="ARBA00004613"/>
    </source>
</evidence>
<dbReference type="InterPro" id="IPR053308">
    <property type="entry name" value="Vago-like"/>
</dbReference>
<feature type="signal peptide" evidence="3">
    <location>
        <begin position="1"/>
        <end position="24"/>
    </location>
</feature>
<dbReference type="PANTHER" id="PTHR39957">
    <property type="entry name" value="AT09846P1-RELATED"/>
    <property type="match status" value="1"/>
</dbReference>
<evidence type="ECO:0000313" key="6">
    <source>
        <dbReference type="Proteomes" id="UP001200034"/>
    </source>
</evidence>
<reference evidence="5" key="1">
    <citation type="journal article" date="2021" name="Mol. Ecol. Resour.">
        <title>Phylogenomic analyses of the genus Drosophila reveals genomic signals of climate adaptation.</title>
        <authorList>
            <person name="Li F."/>
            <person name="Rane R.V."/>
            <person name="Luria V."/>
            <person name="Xiong Z."/>
            <person name="Chen J."/>
            <person name="Li Z."/>
            <person name="Catullo R.A."/>
            <person name="Griffin P.C."/>
            <person name="Schiffer M."/>
            <person name="Pearce S."/>
            <person name="Lee S.F."/>
            <person name="McElroy K."/>
            <person name="Stocker A."/>
            <person name="Shirriffs J."/>
            <person name="Cockerell F."/>
            <person name="Coppin C."/>
            <person name="Sgro C.M."/>
            <person name="Karger A."/>
            <person name="Cain J.W."/>
            <person name="Weber J.A."/>
            <person name="Santpere G."/>
            <person name="Kirschner M.W."/>
            <person name="Hoffmann A.A."/>
            <person name="Oakeshott J.G."/>
            <person name="Zhang G."/>
        </authorList>
    </citation>
    <scope>NUCLEOTIDE SEQUENCE</scope>
    <source>
        <strain evidence="5">BGI-SZ-2011g</strain>
    </source>
</reference>
<evidence type="ECO:0000259" key="4">
    <source>
        <dbReference type="SMART" id="SM01318"/>
    </source>
</evidence>
<evidence type="ECO:0000256" key="2">
    <source>
        <dbReference type="ARBA" id="ARBA00022525"/>
    </source>
</evidence>
<comment type="caution">
    <text evidence="5">The sequence shown here is derived from an EMBL/GenBank/DDBJ whole genome shotgun (WGS) entry which is preliminary data.</text>
</comment>
<dbReference type="AlphaFoldDB" id="A0AAD4PRL3"/>